<dbReference type="CDD" id="cd00568">
    <property type="entry name" value="TPP_enzymes"/>
    <property type="match status" value="1"/>
</dbReference>
<comment type="similarity">
    <text evidence="1 3">Belongs to the TPP enzyme family.</text>
</comment>
<evidence type="ECO:0000313" key="8">
    <source>
        <dbReference type="Proteomes" id="UP000476030"/>
    </source>
</evidence>
<dbReference type="RefSeq" id="WP_161314396.1">
    <property type="nucleotide sequence ID" value="NZ_WTUW01000001.1"/>
</dbReference>
<dbReference type="Proteomes" id="UP000476030">
    <property type="component" value="Unassembled WGS sequence"/>
</dbReference>
<dbReference type="Gene3D" id="3.40.50.970">
    <property type="match status" value="2"/>
</dbReference>
<evidence type="ECO:0000259" key="6">
    <source>
        <dbReference type="Pfam" id="PF02776"/>
    </source>
</evidence>
<sequence length="564" mass="60375">MTGSTKARTGGQILADQLAIQGADTVFCVPGESYLDLIDGLYNHANSIRMINTRHEGGAANMAEAYGKLTGRPGICMVTRGPGATNASIGLHTAFQDSTPMILFVGQVGRTDIDREAFQEMDYRRVFGEMSKWVAEIDDARRIPEYISRAFHTAMSGRPGPVVLALPEDMLTDMVEVADIAHPAKTPSIAPAAADMTVLEEKLATAERPFMIVGGATWNATAVRDIETFAENHGIPVGASLRSQDCFDNRHPNYAGDVGIGLNPKLAARIKDSDLLLVVGPRLGEMTTQGYTLIEVPNPAMTLVHVHPGVGELGRVYLPDLAINARMPEFAAAASAMAPSKTAGRQDWVKSAHADYLARIKPTEVPGPVNLGKIVAYLNETLPEDAIITAGAGNYAVWAHRFFQHKKYRTQLAPTSGAMGYSVPAAISAKLTEPERTVVSFNGDGCFMMLGQELATAMQFNAPVMFIIVNNGMLGTIRMHQERTYPSRVHATGLANPDFAALARAYGAFGEKVTRTEDFAAVFAAAEASGTAAVIELIVDPEALTPEQSLSAARSQGQASESQQ</sequence>
<keyword evidence="2 3" id="KW-0786">Thiamine pyrophosphate</keyword>
<gene>
    <name evidence="7" type="ORF">GQE98_04290</name>
</gene>
<dbReference type="GO" id="GO:0030976">
    <property type="term" value="F:thiamine pyrophosphate binding"/>
    <property type="evidence" value="ECO:0007669"/>
    <property type="project" value="InterPro"/>
</dbReference>
<dbReference type="Pfam" id="PF02776">
    <property type="entry name" value="TPP_enzyme_N"/>
    <property type="match status" value="1"/>
</dbReference>
<evidence type="ECO:0000259" key="5">
    <source>
        <dbReference type="Pfam" id="PF02775"/>
    </source>
</evidence>
<dbReference type="PANTHER" id="PTHR18968:SF120">
    <property type="entry name" value="ACETOLACTATE SYNTHASE LARGE SUBUNIT"/>
    <property type="match status" value="1"/>
</dbReference>
<dbReference type="SUPFAM" id="SSF52518">
    <property type="entry name" value="Thiamin diphosphate-binding fold (THDP-binding)"/>
    <property type="match status" value="2"/>
</dbReference>
<dbReference type="GO" id="GO:0050660">
    <property type="term" value="F:flavin adenine dinucleotide binding"/>
    <property type="evidence" value="ECO:0007669"/>
    <property type="project" value="TreeGrafter"/>
</dbReference>
<dbReference type="InterPro" id="IPR012001">
    <property type="entry name" value="Thiamin_PyroP_enz_TPP-bd_dom"/>
</dbReference>
<feature type="domain" description="Thiamine pyrophosphate enzyme N-terminal TPP-binding" evidence="6">
    <location>
        <begin position="8"/>
        <end position="123"/>
    </location>
</feature>
<dbReference type="SUPFAM" id="SSF52467">
    <property type="entry name" value="DHS-like NAD/FAD-binding domain"/>
    <property type="match status" value="1"/>
</dbReference>
<name>A0A6L8W642_9PROT</name>
<reference evidence="7 8" key="1">
    <citation type="submission" date="2019-12" db="EMBL/GenBank/DDBJ databases">
        <title>Snethiella sp. nov. sp. isolated from sea sand.</title>
        <authorList>
            <person name="Kim J."/>
            <person name="Jeong S.E."/>
            <person name="Jung H.S."/>
            <person name="Jeon C.O."/>
        </authorList>
    </citation>
    <scope>NUCLEOTIDE SEQUENCE [LARGE SCALE GENOMIC DNA]</scope>
    <source>
        <strain evidence="7 8">DP05</strain>
    </source>
</reference>
<dbReference type="AlphaFoldDB" id="A0A6L8W642"/>
<dbReference type="EMBL" id="WTUW01000001">
    <property type="protein sequence ID" value="MZR29850.1"/>
    <property type="molecule type" value="Genomic_DNA"/>
</dbReference>
<dbReference type="Gene3D" id="3.40.50.1220">
    <property type="entry name" value="TPP-binding domain"/>
    <property type="match status" value="1"/>
</dbReference>
<evidence type="ECO:0000259" key="4">
    <source>
        <dbReference type="Pfam" id="PF00205"/>
    </source>
</evidence>
<dbReference type="GO" id="GO:0009099">
    <property type="term" value="P:L-valine biosynthetic process"/>
    <property type="evidence" value="ECO:0007669"/>
    <property type="project" value="TreeGrafter"/>
</dbReference>
<dbReference type="InterPro" id="IPR029061">
    <property type="entry name" value="THDP-binding"/>
</dbReference>
<feature type="domain" description="Thiamine pyrophosphate enzyme TPP-binding" evidence="5">
    <location>
        <begin position="391"/>
        <end position="536"/>
    </location>
</feature>
<dbReference type="GO" id="GO:0005948">
    <property type="term" value="C:acetolactate synthase complex"/>
    <property type="evidence" value="ECO:0007669"/>
    <property type="project" value="TreeGrafter"/>
</dbReference>
<evidence type="ECO:0000256" key="3">
    <source>
        <dbReference type="RuleBase" id="RU362132"/>
    </source>
</evidence>
<dbReference type="Pfam" id="PF00205">
    <property type="entry name" value="TPP_enzyme_M"/>
    <property type="match status" value="1"/>
</dbReference>
<dbReference type="GO" id="GO:0000287">
    <property type="term" value="F:magnesium ion binding"/>
    <property type="evidence" value="ECO:0007669"/>
    <property type="project" value="InterPro"/>
</dbReference>
<dbReference type="GO" id="GO:0009097">
    <property type="term" value="P:isoleucine biosynthetic process"/>
    <property type="evidence" value="ECO:0007669"/>
    <property type="project" value="TreeGrafter"/>
</dbReference>
<proteinExistence type="inferred from homology"/>
<evidence type="ECO:0000256" key="2">
    <source>
        <dbReference type="ARBA" id="ARBA00023052"/>
    </source>
</evidence>
<dbReference type="PROSITE" id="PS00187">
    <property type="entry name" value="TPP_ENZYMES"/>
    <property type="match status" value="1"/>
</dbReference>
<dbReference type="FunFam" id="3.40.50.970:FF:000007">
    <property type="entry name" value="Acetolactate synthase"/>
    <property type="match status" value="1"/>
</dbReference>
<dbReference type="NCBIfam" id="NF006052">
    <property type="entry name" value="PRK08199.1"/>
    <property type="match status" value="1"/>
</dbReference>
<organism evidence="7 8">
    <name type="scientific">Sneathiella litorea</name>
    <dbReference type="NCBI Taxonomy" id="2606216"/>
    <lineage>
        <taxon>Bacteria</taxon>
        <taxon>Pseudomonadati</taxon>
        <taxon>Pseudomonadota</taxon>
        <taxon>Alphaproteobacteria</taxon>
        <taxon>Sneathiellales</taxon>
        <taxon>Sneathiellaceae</taxon>
        <taxon>Sneathiella</taxon>
    </lineage>
</organism>
<evidence type="ECO:0000256" key="1">
    <source>
        <dbReference type="ARBA" id="ARBA00007812"/>
    </source>
</evidence>
<dbReference type="InterPro" id="IPR045229">
    <property type="entry name" value="TPP_enz"/>
</dbReference>
<dbReference type="Pfam" id="PF02775">
    <property type="entry name" value="TPP_enzyme_C"/>
    <property type="match status" value="1"/>
</dbReference>
<feature type="domain" description="Thiamine pyrophosphate enzyme central" evidence="4">
    <location>
        <begin position="201"/>
        <end position="331"/>
    </location>
</feature>
<protein>
    <submittedName>
        <fullName evidence="7">Thiamine pyrophosphate-binding protein</fullName>
    </submittedName>
</protein>
<evidence type="ECO:0000313" key="7">
    <source>
        <dbReference type="EMBL" id="MZR29850.1"/>
    </source>
</evidence>
<accession>A0A6L8W642</accession>
<comment type="caution">
    <text evidence="7">The sequence shown here is derived from an EMBL/GenBank/DDBJ whole genome shotgun (WGS) entry which is preliminary data.</text>
</comment>
<dbReference type="InterPro" id="IPR000399">
    <property type="entry name" value="TPP-bd_CS"/>
</dbReference>
<dbReference type="PANTHER" id="PTHR18968">
    <property type="entry name" value="THIAMINE PYROPHOSPHATE ENZYMES"/>
    <property type="match status" value="1"/>
</dbReference>
<dbReference type="CDD" id="cd07035">
    <property type="entry name" value="TPP_PYR_POX_like"/>
    <property type="match status" value="1"/>
</dbReference>
<dbReference type="InterPro" id="IPR011766">
    <property type="entry name" value="TPP_enzyme_TPP-bd"/>
</dbReference>
<dbReference type="GO" id="GO:0003984">
    <property type="term" value="F:acetolactate synthase activity"/>
    <property type="evidence" value="ECO:0007669"/>
    <property type="project" value="TreeGrafter"/>
</dbReference>
<keyword evidence="8" id="KW-1185">Reference proteome</keyword>
<dbReference type="InterPro" id="IPR029035">
    <property type="entry name" value="DHS-like_NAD/FAD-binding_dom"/>
</dbReference>
<dbReference type="InterPro" id="IPR012000">
    <property type="entry name" value="Thiamin_PyroP_enz_cen_dom"/>
</dbReference>